<dbReference type="Pfam" id="PF08864">
    <property type="entry name" value="UPF0302"/>
    <property type="match status" value="1"/>
</dbReference>
<dbReference type="Pfam" id="PF08858">
    <property type="entry name" value="IDEAL"/>
    <property type="match status" value="1"/>
</dbReference>
<dbReference type="InterPro" id="IPR014963">
    <property type="entry name" value="UPF0302_N"/>
</dbReference>
<reference evidence="3 4" key="1">
    <citation type="submission" date="2018-07" db="EMBL/GenBank/DDBJ databases">
        <title>Bacillus sp. YLB-04 draft genome sequence.</title>
        <authorList>
            <person name="Yu L."/>
            <person name="Tang X."/>
        </authorList>
    </citation>
    <scope>NUCLEOTIDE SEQUENCE [LARGE SCALE GENOMIC DNA]</scope>
    <source>
        <strain evidence="3 4">YLB-04</strain>
    </source>
</reference>
<dbReference type="SMART" id="SM00914">
    <property type="entry name" value="IDEAL"/>
    <property type="match status" value="1"/>
</dbReference>
<keyword evidence="4" id="KW-1185">Reference proteome</keyword>
<dbReference type="Gene3D" id="3.40.1530.30">
    <property type="entry name" value="Uncharacterised family UPF0302, N-terminal domain"/>
    <property type="match status" value="1"/>
</dbReference>
<dbReference type="PIRSF" id="PIRSF007165">
    <property type="entry name" value="UCP007165"/>
    <property type="match status" value="1"/>
</dbReference>
<dbReference type="RefSeq" id="WP_115452349.1">
    <property type="nucleotide sequence ID" value="NZ_QNQT01000005.1"/>
</dbReference>
<dbReference type="Proteomes" id="UP000257144">
    <property type="component" value="Unassembled WGS sequence"/>
</dbReference>
<organism evidence="3 4">
    <name type="scientific">Neobacillus piezotolerans</name>
    <dbReference type="NCBI Taxonomy" id="2259171"/>
    <lineage>
        <taxon>Bacteria</taxon>
        <taxon>Bacillati</taxon>
        <taxon>Bacillota</taxon>
        <taxon>Bacilli</taxon>
        <taxon>Bacillales</taxon>
        <taxon>Bacillaceae</taxon>
        <taxon>Neobacillus</taxon>
    </lineage>
</organism>
<dbReference type="HAMAP" id="MF_00760">
    <property type="entry name" value="UPF0302"/>
    <property type="match status" value="1"/>
</dbReference>
<dbReference type="OrthoDB" id="2155814at2"/>
<evidence type="ECO:0000259" key="2">
    <source>
        <dbReference type="SMART" id="SM00914"/>
    </source>
</evidence>
<sequence>MATPVSVNEKKDFIRWFLNHYQLKRRECVWILNYLMSHDQLMEKVHFVEQAQYCPRGLIMSAHCTDKVPFRFYKENIMTTDAEKSFHDIRLNRDEEIYIQLNFNASNKVHQYAAVLEDNPYVPRHLQVNEKDRADAEKFLQHSIQRFNQEKLLQLIDEALDKQDKEAFLAFSEQLNKMKKDQHNGSLL</sequence>
<protein>
    <recommendedName>
        <fullName evidence="1">UPF0302 protein DRW41_12510</fullName>
    </recommendedName>
</protein>
<dbReference type="NCBIfam" id="NF002965">
    <property type="entry name" value="PRK03636.1"/>
    <property type="match status" value="1"/>
</dbReference>
<accession>A0A3D8GPE1</accession>
<gene>
    <name evidence="3" type="ORF">DRW41_12510</name>
</gene>
<dbReference type="Gene3D" id="4.10.810.10">
    <property type="entry name" value="Virus Scaffolding Protein, Chain A"/>
    <property type="match status" value="1"/>
</dbReference>
<name>A0A3D8GPE1_9BACI</name>
<dbReference type="AlphaFoldDB" id="A0A3D8GPE1"/>
<feature type="domain" description="IDEAL" evidence="2">
    <location>
        <begin position="139"/>
        <end position="175"/>
    </location>
</feature>
<evidence type="ECO:0000256" key="1">
    <source>
        <dbReference type="HAMAP-Rule" id="MF_00760"/>
    </source>
</evidence>
<dbReference type="InterPro" id="IPR014957">
    <property type="entry name" value="IDEAL_dom"/>
</dbReference>
<proteinExistence type="inferred from homology"/>
<dbReference type="InterPro" id="IPR027393">
    <property type="entry name" value="Virus_scaffolding_prot_C"/>
</dbReference>
<comment type="caution">
    <text evidence="3">The sequence shown here is derived from an EMBL/GenBank/DDBJ whole genome shotgun (WGS) entry which is preliminary data.</text>
</comment>
<dbReference type="EMBL" id="QNQT01000005">
    <property type="protein sequence ID" value="RDU36354.1"/>
    <property type="molecule type" value="Genomic_DNA"/>
</dbReference>
<dbReference type="InterPro" id="IPR011188">
    <property type="entry name" value="UPF0302"/>
</dbReference>
<evidence type="ECO:0000313" key="4">
    <source>
        <dbReference type="Proteomes" id="UP000257144"/>
    </source>
</evidence>
<evidence type="ECO:0000313" key="3">
    <source>
        <dbReference type="EMBL" id="RDU36354.1"/>
    </source>
</evidence>
<dbReference type="InterPro" id="IPR038091">
    <property type="entry name" value="UPF0302_N_sf"/>
</dbReference>
<comment type="similarity">
    <text evidence="1">Belongs to the UPF0302 family.</text>
</comment>